<feature type="non-terminal residue" evidence="1">
    <location>
        <position position="1"/>
    </location>
</feature>
<gene>
    <name evidence="1" type="ORF">METZ01_LOCUS280671</name>
</gene>
<dbReference type="EMBL" id="UINC01082755">
    <property type="protein sequence ID" value="SVC27817.1"/>
    <property type="molecule type" value="Genomic_DNA"/>
</dbReference>
<evidence type="ECO:0000313" key="1">
    <source>
        <dbReference type="EMBL" id="SVC27817.1"/>
    </source>
</evidence>
<name>A0A382KYH8_9ZZZZ</name>
<sequence>GLDIEFTGSDGFTLADSIYFSSMGHEVRVMRQQGRFGRIHAVMKDSVGSGWIGVADPDWEGSAAAPK</sequence>
<proteinExistence type="predicted"/>
<reference evidence="1" key="1">
    <citation type="submission" date="2018-05" db="EMBL/GenBank/DDBJ databases">
        <authorList>
            <person name="Lanie J.A."/>
            <person name="Ng W.-L."/>
            <person name="Kazmierczak K.M."/>
            <person name="Andrzejewski T.M."/>
            <person name="Davidsen T.M."/>
            <person name="Wayne K.J."/>
            <person name="Tettelin H."/>
            <person name="Glass J.I."/>
            <person name="Rusch D."/>
            <person name="Podicherti R."/>
            <person name="Tsui H.-C.T."/>
            <person name="Winkler M.E."/>
        </authorList>
    </citation>
    <scope>NUCLEOTIDE SEQUENCE</scope>
</reference>
<organism evidence="1">
    <name type="scientific">marine metagenome</name>
    <dbReference type="NCBI Taxonomy" id="408172"/>
    <lineage>
        <taxon>unclassified sequences</taxon>
        <taxon>metagenomes</taxon>
        <taxon>ecological metagenomes</taxon>
    </lineage>
</organism>
<dbReference type="AlphaFoldDB" id="A0A382KYH8"/>
<accession>A0A382KYH8</accession>
<protein>
    <submittedName>
        <fullName evidence="1">Uncharacterized protein</fullName>
    </submittedName>
</protein>